<dbReference type="PROSITE" id="PS01027">
    <property type="entry name" value="GLYCOSYL_HYDROL_F39"/>
    <property type="match status" value="1"/>
</dbReference>
<feature type="region of interest" description="Disordered" evidence="6">
    <location>
        <begin position="263"/>
        <end position="291"/>
    </location>
</feature>
<dbReference type="EMBL" id="QNUK01001353">
    <property type="protein sequence ID" value="KAF5883339.1"/>
    <property type="molecule type" value="Genomic_DNA"/>
</dbReference>
<evidence type="ECO:0000313" key="11">
    <source>
        <dbReference type="Proteomes" id="UP000727407"/>
    </source>
</evidence>
<dbReference type="Pfam" id="PF12796">
    <property type="entry name" value="Ank_2"/>
    <property type="match status" value="1"/>
</dbReference>
<reference evidence="10" key="1">
    <citation type="submission" date="2020-07" db="EMBL/GenBank/DDBJ databases">
        <title>Clarias magur genome sequencing, assembly and annotation.</title>
        <authorList>
            <person name="Kushwaha B."/>
            <person name="Kumar R."/>
            <person name="Das P."/>
            <person name="Joshi C.G."/>
            <person name="Kumar D."/>
            <person name="Nagpure N.S."/>
            <person name="Pandey M."/>
            <person name="Agarwal S."/>
            <person name="Srivastava S."/>
            <person name="Singh M."/>
            <person name="Sahoo L."/>
            <person name="Jayasankar P."/>
            <person name="Meher P.K."/>
            <person name="Koringa P.G."/>
            <person name="Iquebal M.A."/>
            <person name="Das S.P."/>
            <person name="Bit A."/>
            <person name="Patnaik S."/>
            <person name="Patel N."/>
            <person name="Shah T.M."/>
            <person name="Hinsu A."/>
            <person name="Jena J.K."/>
        </authorList>
    </citation>
    <scope>NUCLEOTIDE SEQUENCE</scope>
    <source>
        <strain evidence="10">CIFAMagur01</strain>
        <tissue evidence="10">Testis</tissue>
    </source>
</reference>
<evidence type="ECO:0000256" key="2">
    <source>
        <dbReference type="ARBA" id="ARBA00022801"/>
    </source>
</evidence>
<keyword evidence="11" id="KW-1185">Reference proteome</keyword>
<dbReference type="SMART" id="SM00248">
    <property type="entry name" value="ANK"/>
    <property type="match status" value="6"/>
</dbReference>
<dbReference type="InterPro" id="IPR013761">
    <property type="entry name" value="SAM/pointed_sf"/>
</dbReference>
<feature type="non-terminal residue" evidence="10">
    <location>
        <position position="1"/>
    </location>
</feature>
<dbReference type="SUPFAM" id="SSF48403">
    <property type="entry name" value="Ankyrin repeat"/>
    <property type="match status" value="1"/>
</dbReference>
<dbReference type="PRINTS" id="PR01415">
    <property type="entry name" value="ANKYRIN"/>
</dbReference>
<feature type="chain" id="PRO_5035223434" evidence="8">
    <location>
        <begin position="20"/>
        <end position="1231"/>
    </location>
</feature>
<dbReference type="PROSITE" id="PS50088">
    <property type="entry name" value="ANK_REPEAT"/>
    <property type="match status" value="5"/>
</dbReference>
<sequence>MMRLCTPLILMLALYQVDSSDTQKVFGNLHETSSLPCPQPCSGLLTWTMFQRPDDVLVRCTRVSCSSKAGFSLNHDEFLRGDSTLTVLRADYSLRGLYRAECDSETLCQVVFTLNPLETSRVITPGEDIDVHLPLTDLVEVRFTPSNATQPPNQQICTVDNQKIHCSPDYRERASRRNTLQIKHGNYSDSGNYTVRDLLNDEIVANLQIGYNVEKVKTCPDSNQERSRPVWASALIAVLVILLIISVLVIVYQWREIQKLHKESADSTHQEHQRTENTGGHQENRVDGQTRPNPDVEISIVLCLFFSRLIVFIVLIVHSTPLHLAAGYNRVRIVQLLLQYGADVHAKDKGGLVPLHNACSYGHYEVTELLLKHGACVNAMDLWQFTPLHEAASKNRAEVCSLLLSHGADPTVLNCHGKSAIELAHTPELRDRLAYEFKGHSLLQVTREADMAKHALIIEVCVCVCVLAGYNNLEVAEYLLEHGADVNAQDKGAALLIKFNTCVNATDKWAFTPLHEAAQKGRTQLCALLLAHGADPSMKNQEGQTALDLATADDIRALLMDAMPPDALPSCLKPQATVLSATLISPASSIDNLSDGACGGADGAAGGERKEGEVAVLDMNISQFLKSLGLEHLRDIFEREQITLDVLADMGHEELKEIGINAYGHRHKLIKGLERLLGGQQGANPYLAFHCAAQGTVLIDLPPDDKEFQSVEEEMLFCRVTLGKSFLQFSAMKMAHAPPAHHSVIGRPSVNGLAYAEYPHTSAHVFDLSKDQQLNLALLGSVPHSGLRQVRIHWLLELVSARIINGEYHYNFTHLDELVELLWQNGLQPGFELMGSVNNTFSDFENETQVSEWKRLVYLLAQRYIEKYGVDVVSQWNFETWNEPNNHDFDNITMTIQGFLNYYDACLAGLRAASVYLRLGGPGDSCHTPPHSPYCWALLQHCHDTHTHSDTHSLHYIALHKKGGGGTLPILQQLIDTMQEIQQRFPLFCSLPVYNDEADPLVGWNRPLFWRADVTYAAMVIKVISQHQDLLIADLNNTINFTLLSNNNAFLSYHPHQFTQRTLTARFQINNTHTPHVQLIRKPVLTAMGLLALLGEQQVEVTTVTRNPQDESSVGVLASVHTPTHTHPSDSWQSAVLVYNCRDNVTSNHLDTIMLNITGAPTHTGNVEDAQTDGPIPLPAQGVVSLKLKLPVPSVLLVHLCARPVNTPGQVSALRFVSITKGQEGPRRWHQ</sequence>
<keyword evidence="8" id="KW-0732">Signal</keyword>
<feature type="compositionally biased region" description="Basic and acidic residues" evidence="6">
    <location>
        <begin position="263"/>
        <end position="275"/>
    </location>
</feature>
<feature type="signal peptide" evidence="8">
    <location>
        <begin position="1"/>
        <end position="19"/>
    </location>
</feature>
<feature type="repeat" description="ANK" evidence="5">
    <location>
        <begin position="317"/>
        <end position="349"/>
    </location>
</feature>
<feature type="repeat" description="ANK" evidence="5">
    <location>
        <begin position="509"/>
        <end position="541"/>
    </location>
</feature>
<dbReference type="FunFam" id="1.25.40.20:FF:000009">
    <property type="entry name" value="Poly [ADP-ribose] polymerase"/>
    <property type="match status" value="1"/>
</dbReference>
<dbReference type="PROSITE" id="PS50297">
    <property type="entry name" value="ANK_REP_REGION"/>
    <property type="match status" value="4"/>
</dbReference>
<dbReference type="PANTHER" id="PTHR12631">
    <property type="entry name" value="ALPHA-L-IDURONIDASE"/>
    <property type="match status" value="1"/>
</dbReference>
<dbReference type="Gene3D" id="3.90.228.10">
    <property type="match status" value="1"/>
</dbReference>
<dbReference type="PROSITE" id="PS50105">
    <property type="entry name" value="SAM_DOMAIN"/>
    <property type="match status" value="1"/>
</dbReference>
<dbReference type="InterPro" id="IPR000514">
    <property type="entry name" value="Glyco_hydro_39"/>
</dbReference>
<protein>
    <submittedName>
        <fullName evidence="10">Alpha-L-iduronidase</fullName>
    </submittedName>
</protein>
<feature type="repeat" description="ANK" evidence="5">
    <location>
        <begin position="471"/>
        <end position="491"/>
    </location>
</feature>
<dbReference type="InterPro" id="IPR002110">
    <property type="entry name" value="Ankyrin_rpt"/>
</dbReference>
<dbReference type="SUPFAM" id="SSF47769">
    <property type="entry name" value="SAM/Pointed domain"/>
    <property type="match status" value="1"/>
</dbReference>
<evidence type="ECO:0000256" key="3">
    <source>
        <dbReference type="ARBA" id="ARBA00023295"/>
    </source>
</evidence>
<dbReference type="Gene3D" id="1.10.150.50">
    <property type="entry name" value="Transcription Factor, Ets-1"/>
    <property type="match status" value="1"/>
</dbReference>
<proteinExistence type="inferred from homology"/>
<dbReference type="CDD" id="cd09524">
    <property type="entry name" value="SAM_tankyrase1_2"/>
    <property type="match status" value="1"/>
</dbReference>
<evidence type="ECO:0000313" key="10">
    <source>
        <dbReference type="EMBL" id="KAF5883339.1"/>
    </source>
</evidence>
<feature type="transmembrane region" description="Helical" evidence="7">
    <location>
        <begin position="230"/>
        <end position="252"/>
    </location>
</feature>
<dbReference type="InterPro" id="IPR001660">
    <property type="entry name" value="SAM"/>
</dbReference>
<dbReference type="InterPro" id="IPR051923">
    <property type="entry name" value="Glycosyl_Hydrolase_39"/>
</dbReference>
<feature type="domain" description="SAM" evidence="9">
    <location>
        <begin position="620"/>
        <end position="679"/>
    </location>
</feature>
<evidence type="ECO:0000256" key="1">
    <source>
        <dbReference type="ARBA" id="ARBA00008875"/>
    </source>
</evidence>
<keyword evidence="5" id="KW-0040">ANK repeat</keyword>
<dbReference type="Pfam" id="PF07647">
    <property type="entry name" value="SAM_2"/>
    <property type="match status" value="1"/>
</dbReference>
<feature type="transmembrane region" description="Helical" evidence="7">
    <location>
        <begin position="298"/>
        <end position="317"/>
    </location>
</feature>
<comment type="caution">
    <text evidence="10">The sequence shown here is derived from an EMBL/GenBank/DDBJ whole genome shotgun (WGS) entry which is preliminary data.</text>
</comment>
<dbReference type="Pfam" id="PF01229">
    <property type="entry name" value="Glyco_hydro_39"/>
    <property type="match status" value="1"/>
</dbReference>
<keyword evidence="7" id="KW-0812">Transmembrane</keyword>
<dbReference type="GO" id="GO:0005975">
    <property type="term" value="P:carbohydrate metabolic process"/>
    <property type="evidence" value="ECO:0007669"/>
    <property type="project" value="InterPro"/>
</dbReference>
<dbReference type="PANTHER" id="PTHR12631:SF8">
    <property type="entry name" value="ALPHA-L-IDURONIDASE"/>
    <property type="match status" value="1"/>
</dbReference>
<evidence type="ECO:0000256" key="6">
    <source>
        <dbReference type="SAM" id="MobiDB-lite"/>
    </source>
</evidence>
<dbReference type="InterPro" id="IPR049165">
    <property type="entry name" value="GH39_as"/>
</dbReference>
<dbReference type="InterPro" id="IPR049166">
    <property type="entry name" value="GH39_cat"/>
</dbReference>
<evidence type="ECO:0000256" key="4">
    <source>
        <dbReference type="PIRSR" id="PIRSR600514-1"/>
    </source>
</evidence>
<comment type="similarity">
    <text evidence="1">Belongs to the glycosyl hydrolase 39 family.</text>
</comment>
<keyword evidence="2" id="KW-0378">Hydrolase</keyword>
<dbReference type="Gene3D" id="1.25.40.20">
    <property type="entry name" value="Ankyrin repeat-containing domain"/>
    <property type="match status" value="2"/>
</dbReference>
<name>A0A8J4TLS5_CLAMG</name>
<organism evidence="10 11">
    <name type="scientific">Clarias magur</name>
    <name type="common">Asian catfish</name>
    <name type="synonym">Macropteronotus magur</name>
    <dbReference type="NCBI Taxonomy" id="1594786"/>
    <lineage>
        <taxon>Eukaryota</taxon>
        <taxon>Metazoa</taxon>
        <taxon>Chordata</taxon>
        <taxon>Craniata</taxon>
        <taxon>Vertebrata</taxon>
        <taxon>Euteleostomi</taxon>
        <taxon>Actinopterygii</taxon>
        <taxon>Neopterygii</taxon>
        <taxon>Teleostei</taxon>
        <taxon>Ostariophysi</taxon>
        <taxon>Siluriformes</taxon>
        <taxon>Clariidae</taxon>
        <taxon>Clarias</taxon>
    </lineage>
</organism>
<dbReference type="InterPro" id="IPR017853">
    <property type="entry name" value="GH"/>
</dbReference>
<dbReference type="PRINTS" id="PR00745">
    <property type="entry name" value="GLHYDRLASE39"/>
</dbReference>
<gene>
    <name evidence="10" type="primary">idua</name>
    <name evidence="10" type="ORF">DAT39_022956</name>
</gene>
<feature type="repeat" description="ANK" evidence="5">
    <location>
        <begin position="383"/>
        <end position="415"/>
    </location>
</feature>
<dbReference type="Gene3D" id="3.20.20.80">
    <property type="entry name" value="Glycosidases"/>
    <property type="match status" value="1"/>
</dbReference>
<feature type="repeat" description="ANK" evidence="5">
    <location>
        <begin position="350"/>
        <end position="382"/>
    </location>
</feature>
<dbReference type="AlphaFoldDB" id="A0A8J4TLS5"/>
<accession>A0A8J4TLS5</accession>
<dbReference type="GO" id="GO:0003940">
    <property type="term" value="F:L-iduronidase activity"/>
    <property type="evidence" value="ECO:0007669"/>
    <property type="project" value="TreeGrafter"/>
</dbReference>
<evidence type="ECO:0000256" key="5">
    <source>
        <dbReference type="PROSITE-ProRule" id="PRU00023"/>
    </source>
</evidence>
<dbReference type="Pfam" id="PF13857">
    <property type="entry name" value="Ank_5"/>
    <property type="match status" value="1"/>
</dbReference>
<dbReference type="SUPFAM" id="SSF51011">
    <property type="entry name" value="Glycosyl hydrolase domain"/>
    <property type="match status" value="1"/>
</dbReference>
<dbReference type="SMART" id="SM00454">
    <property type="entry name" value="SAM"/>
    <property type="match status" value="1"/>
</dbReference>
<dbReference type="Proteomes" id="UP000727407">
    <property type="component" value="Unassembled WGS sequence"/>
</dbReference>
<evidence type="ECO:0000256" key="7">
    <source>
        <dbReference type="SAM" id="Phobius"/>
    </source>
</evidence>
<dbReference type="Pfam" id="PF00023">
    <property type="entry name" value="Ank"/>
    <property type="match status" value="1"/>
</dbReference>
<dbReference type="OrthoDB" id="15153at2759"/>
<keyword evidence="7" id="KW-0472">Membrane</keyword>
<dbReference type="SUPFAM" id="SSF51445">
    <property type="entry name" value="(Trans)glycosidases"/>
    <property type="match status" value="1"/>
</dbReference>
<dbReference type="InterPro" id="IPR036770">
    <property type="entry name" value="Ankyrin_rpt-contain_sf"/>
</dbReference>
<evidence type="ECO:0000259" key="9">
    <source>
        <dbReference type="PROSITE" id="PS50105"/>
    </source>
</evidence>
<keyword evidence="7" id="KW-1133">Transmembrane helix</keyword>
<evidence type="ECO:0000256" key="8">
    <source>
        <dbReference type="SAM" id="SignalP"/>
    </source>
</evidence>
<dbReference type="FunFam" id="1.10.150.50:FF:000012">
    <property type="entry name" value="Poly [ADP-ribose] polymerase"/>
    <property type="match status" value="1"/>
</dbReference>
<keyword evidence="3" id="KW-0326">Glycosidase</keyword>
<feature type="active site" description="Proton donor" evidence="4">
    <location>
        <position position="883"/>
    </location>
</feature>